<comment type="similarity">
    <text evidence="2">Belongs to the major facilitator superfamily.</text>
</comment>
<dbReference type="GO" id="GO:0005886">
    <property type="term" value="C:plasma membrane"/>
    <property type="evidence" value="ECO:0007669"/>
    <property type="project" value="UniProtKB-SubCell"/>
</dbReference>
<evidence type="ECO:0000256" key="4">
    <source>
        <dbReference type="ARBA" id="ARBA00022475"/>
    </source>
</evidence>
<keyword evidence="7 8" id="KW-0472">Membrane</keyword>
<feature type="transmembrane region" description="Helical" evidence="8">
    <location>
        <begin position="309"/>
        <end position="326"/>
    </location>
</feature>
<feature type="transmembrane region" description="Helical" evidence="8">
    <location>
        <begin position="111"/>
        <end position="133"/>
    </location>
</feature>
<evidence type="ECO:0000256" key="7">
    <source>
        <dbReference type="ARBA" id="ARBA00023136"/>
    </source>
</evidence>
<protein>
    <submittedName>
        <fullName evidence="10">MFS transporter</fullName>
    </submittedName>
</protein>
<feature type="transmembrane region" description="Helical" evidence="8">
    <location>
        <begin position="175"/>
        <end position="194"/>
    </location>
</feature>
<evidence type="ECO:0000313" key="10">
    <source>
        <dbReference type="EMBL" id="MBE9395832.1"/>
    </source>
</evidence>
<name>A0A8J7FJB0_9GAMM</name>
<dbReference type="PANTHER" id="PTHR43271">
    <property type="entry name" value="BLL2771 PROTEIN"/>
    <property type="match status" value="1"/>
</dbReference>
<keyword evidence="6 8" id="KW-1133">Transmembrane helix</keyword>
<feature type="transmembrane region" description="Helical" evidence="8">
    <location>
        <begin position="283"/>
        <end position="303"/>
    </location>
</feature>
<feature type="transmembrane region" description="Helical" evidence="8">
    <location>
        <begin position="370"/>
        <end position="395"/>
    </location>
</feature>
<evidence type="ECO:0000256" key="2">
    <source>
        <dbReference type="ARBA" id="ARBA00008335"/>
    </source>
</evidence>
<dbReference type="PROSITE" id="PS50850">
    <property type="entry name" value="MFS"/>
    <property type="match status" value="1"/>
</dbReference>
<dbReference type="AlphaFoldDB" id="A0A8J7FJB0"/>
<feature type="transmembrane region" description="Helical" evidence="8">
    <location>
        <begin position="140"/>
        <end position="163"/>
    </location>
</feature>
<keyword evidence="11" id="KW-1185">Reference proteome</keyword>
<dbReference type="SUPFAM" id="SSF103473">
    <property type="entry name" value="MFS general substrate transporter"/>
    <property type="match status" value="1"/>
</dbReference>
<sequence>MTATAHSSDIETGSALFWRATLALCLGSYTIFANLYLTQPLLPMLAQDFNVSALEAGWSFTVSTLTLGLSLLVYGPLSDAIGRKWLMILSIGGTSLITLLLSQTQDYSTLLWLRGIQGFLMGGLPAIAIAYMGDEFSRKALMVAVGIYISGNTLGGISGRLIGGFVGDWLGWSDAFLAMTLVSVVCLTAFALLLPNSRQFKAKPLHPVAMGWDLLGHLRNPLLLAAYLIGGFNFFIFINQYSYITFVLSDTPYNLPASLLGMLFLTYLTGTIGSAFSGKIAQYLPQPLVIALGIGVLILGSLVTLSSDLWAIIAGFLLNSFGFFLAHSSASSWVSRAAPHARASANSLYLVFYYLGASCGGFYLDPFWQWAGWHGIVVGSLLVLSCTLLAALWLYQQDKRQLQFS</sequence>
<evidence type="ECO:0000313" key="11">
    <source>
        <dbReference type="Proteomes" id="UP000640333"/>
    </source>
</evidence>
<dbReference type="Gene3D" id="1.20.1250.20">
    <property type="entry name" value="MFS general substrate transporter like domains"/>
    <property type="match status" value="1"/>
</dbReference>
<evidence type="ECO:0000256" key="5">
    <source>
        <dbReference type="ARBA" id="ARBA00022692"/>
    </source>
</evidence>
<dbReference type="Proteomes" id="UP000640333">
    <property type="component" value="Unassembled WGS sequence"/>
</dbReference>
<evidence type="ECO:0000256" key="8">
    <source>
        <dbReference type="SAM" id="Phobius"/>
    </source>
</evidence>
<feature type="transmembrane region" description="Helical" evidence="8">
    <location>
        <begin position="222"/>
        <end position="243"/>
    </location>
</feature>
<keyword evidence="4" id="KW-1003">Cell membrane</keyword>
<dbReference type="PANTHER" id="PTHR43271:SF1">
    <property type="entry name" value="INNER MEMBRANE TRANSPORT PROTEIN YNFM"/>
    <property type="match status" value="1"/>
</dbReference>
<dbReference type="EMBL" id="JADEYS010000001">
    <property type="protein sequence ID" value="MBE9395832.1"/>
    <property type="molecule type" value="Genomic_DNA"/>
</dbReference>
<organism evidence="10 11">
    <name type="scientific">Pontibacterium sinense</name>
    <dbReference type="NCBI Taxonomy" id="2781979"/>
    <lineage>
        <taxon>Bacteria</taxon>
        <taxon>Pseudomonadati</taxon>
        <taxon>Pseudomonadota</taxon>
        <taxon>Gammaproteobacteria</taxon>
        <taxon>Oceanospirillales</taxon>
        <taxon>Oceanospirillaceae</taxon>
        <taxon>Pontibacterium</taxon>
    </lineage>
</organism>
<feature type="transmembrane region" description="Helical" evidence="8">
    <location>
        <begin position="16"/>
        <end position="36"/>
    </location>
</feature>
<dbReference type="GO" id="GO:0022857">
    <property type="term" value="F:transmembrane transporter activity"/>
    <property type="evidence" value="ECO:0007669"/>
    <property type="project" value="InterPro"/>
</dbReference>
<comment type="caution">
    <text evidence="10">The sequence shown here is derived from an EMBL/GenBank/DDBJ whole genome shotgun (WGS) entry which is preliminary data.</text>
</comment>
<dbReference type="RefSeq" id="WP_193951390.1">
    <property type="nucleotide sequence ID" value="NZ_JADEYS010000001.1"/>
</dbReference>
<dbReference type="InterPro" id="IPR020846">
    <property type="entry name" value="MFS_dom"/>
</dbReference>
<feature type="transmembrane region" description="Helical" evidence="8">
    <location>
        <begin position="86"/>
        <end position="105"/>
    </location>
</feature>
<keyword evidence="3" id="KW-0813">Transport</keyword>
<dbReference type="InterPro" id="IPR011701">
    <property type="entry name" value="MFS"/>
</dbReference>
<proteinExistence type="inferred from homology"/>
<feature type="transmembrane region" description="Helical" evidence="8">
    <location>
        <begin position="255"/>
        <end position="276"/>
    </location>
</feature>
<dbReference type="CDD" id="cd17324">
    <property type="entry name" value="MFS_NepI_like"/>
    <property type="match status" value="1"/>
</dbReference>
<dbReference type="InterPro" id="IPR036259">
    <property type="entry name" value="MFS_trans_sf"/>
</dbReference>
<evidence type="ECO:0000259" key="9">
    <source>
        <dbReference type="PROSITE" id="PS50850"/>
    </source>
</evidence>
<keyword evidence="5 8" id="KW-0812">Transmembrane</keyword>
<dbReference type="Pfam" id="PF07690">
    <property type="entry name" value="MFS_1"/>
    <property type="match status" value="1"/>
</dbReference>
<accession>A0A8J7FJB0</accession>
<feature type="transmembrane region" description="Helical" evidence="8">
    <location>
        <begin position="56"/>
        <end position="74"/>
    </location>
</feature>
<evidence type="ECO:0000256" key="6">
    <source>
        <dbReference type="ARBA" id="ARBA00022989"/>
    </source>
</evidence>
<gene>
    <name evidence="10" type="ORF">IOQ59_01015</name>
</gene>
<feature type="transmembrane region" description="Helical" evidence="8">
    <location>
        <begin position="347"/>
        <end position="364"/>
    </location>
</feature>
<evidence type="ECO:0000256" key="3">
    <source>
        <dbReference type="ARBA" id="ARBA00022448"/>
    </source>
</evidence>
<comment type="subcellular location">
    <subcellularLocation>
        <location evidence="1">Cell membrane</location>
        <topology evidence="1">Multi-pass membrane protein</topology>
    </subcellularLocation>
</comment>
<reference evidence="10" key="1">
    <citation type="submission" date="2020-10" db="EMBL/GenBank/DDBJ databases">
        <title>Bacterium isolated from coastal waters sediment.</title>
        <authorList>
            <person name="Chen R.-J."/>
            <person name="Lu D.-C."/>
            <person name="Zhu K.-L."/>
            <person name="Du Z.-J."/>
        </authorList>
    </citation>
    <scope>NUCLEOTIDE SEQUENCE</scope>
    <source>
        <strain evidence="10">N1Y112</strain>
    </source>
</reference>
<evidence type="ECO:0000256" key="1">
    <source>
        <dbReference type="ARBA" id="ARBA00004651"/>
    </source>
</evidence>
<feature type="domain" description="Major facilitator superfamily (MFS) profile" evidence="9">
    <location>
        <begin position="20"/>
        <end position="398"/>
    </location>
</feature>